<name>A0A1Z5KP83_FISSO</name>
<dbReference type="InParanoid" id="A0A1Z5KP83"/>
<gene>
    <name evidence="2" type="ORF">FisN_2Hu090</name>
</gene>
<feature type="compositionally biased region" description="Basic and acidic residues" evidence="1">
    <location>
        <begin position="500"/>
        <end position="518"/>
    </location>
</feature>
<proteinExistence type="predicted"/>
<accession>A0A1Z5KP83</accession>
<feature type="region of interest" description="Disordered" evidence="1">
    <location>
        <begin position="488"/>
        <end position="518"/>
    </location>
</feature>
<reference evidence="2 3" key="1">
    <citation type="journal article" date="2015" name="Plant Cell">
        <title>Oil accumulation by the oleaginous diatom Fistulifera solaris as revealed by the genome and transcriptome.</title>
        <authorList>
            <person name="Tanaka T."/>
            <person name="Maeda Y."/>
            <person name="Veluchamy A."/>
            <person name="Tanaka M."/>
            <person name="Abida H."/>
            <person name="Marechal E."/>
            <person name="Bowler C."/>
            <person name="Muto M."/>
            <person name="Sunaga Y."/>
            <person name="Tanaka M."/>
            <person name="Yoshino T."/>
            <person name="Taniguchi T."/>
            <person name="Fukuda Y."/>
            <person name="Nemoto M."/>
            <person name="Matsumoto M."/>
            <person name="Wong P.S."/>
            <person name="Aburatani S."/>
            <person name="Fujibuchi W."/>
        </authorList>
    </citation>
    <scope>NUCLEOTIDE SEQUENCE [LARGE SCALE GENOMIC DNA]</scope>
    <source>
        <strain evidence="2 3">JPCC DA0580</strain>
    </source>
</reference>
<dbReference type="Proteomes" id="UP000198406">
    <property type="component" value="Unassembled WGS sequence"/>
</dbReference>
<dbReference type="OrthoDB" id="120976at2759"/>
<evidence type="ECO:0000256" key="1">
    <source>
        <dbReference type="SAM" id="MobiDB-lite"/>
    </source>
</evidence>
<sequence>MENESRGPLLVEIPSADCKPEQVARWNQGRETPTFRLLRDPMNLEELNELESCVAIWRDNETLTYVAPKNLFGRSLFEAKEDSLFIPFYDIELKLEIVGKADYAIAETAAYFVGLTDSTKTSASQVALYYNSLKNNELDFIAAGSHCFSQVLRLPSSELSLFNLTLSPSQSETLAEESHPVQVSFLNCVLEDGGTSLINALEHRQSKFGSLGIDERTTLTDENLDRLLQLDVIDHLSLPLLDPEERALRAFAVQVESLKYAIWLPTLLKADFQSFQVVAKKLDLNIEYGGETIPTEATLSFLQRLATLGHFEELRLAFYLDGDTVAPECLYEAIMHVALANSNLKVLDLTDSYLDWGLRMEMVFESLQDHKGLSQIKVSVEDEEHTFGPDFVFLRQFLSRNRNVIVTDASGCVFTDEESIDELYALNRFYQGSSALLMDPPLERLSLVATTLLEAALSDFQRSALLFSNHVDLLCQIVQAAGLDDADGPIFDTQPPQSDVSKRTRETQFLERSAKQKI</sequence>
<dbReference type="EMBL" id="BDSP01000264">
    <property type="protein sequence ID" value="GAX28089.1"/>
    <property type="molecule type" value="Genomic_DNA"/>
</dbReference>
<evidence type="ECO:0000313" key="2">
    <source>
        <dbReference type="EMBL" id="GAX28089.1"/>
    </source>
</evidence>
<organism evidence="2 3">
    <name type="scientific">Fistulifera solaris</name>
    <name type="common">Oleaginous diatom</name>
    <dbReference type="NCBI Taxonomy" id="1519565"/>
    <lineage>
        <taxon>Eukaryota</taxon>
        <taxon>Sar</taxon>
        <taxon>Stramenopiles</taxon>
        <taxon>Ochrophyta</taxon>
        <taxon>Bacillariophyta</taxon>
        <taxon>Bacillariophyceae</taxon>
        <taxon>Bacillariophycidae</taxon>
        <taxon>Naviculales</taxon>
        <taxon>Naviculaceae</taxon>
        <taxon>Fistulifera</taxon>
    </lineage>
</organism>
<comment type="caution">
    <text evidence="2">The sequence shown here is derived from an EMBL/GenBank/DDBJ whole genome shotgun (WGS) entry which is preliminary data.</text>
</comment>
<keyword evidence="3" id="KW-1185">Reference proteome</keyword>
<protein>
    <submittedName>
        <fullName evidence="2">Uncharacterized protein</fullName>
    </submittedName>
</protein>
<evidence type="ECO:0000313" key="3">
    <source>
        <dbReference type="Proteomes" id="UP000198406"/>
    </source>
</evidence>
<dbReference type="AlphaFoldDB" id="A0A1Z5KP83"/>